<comment type="caution">
    <text evidence="2">The sequence shown here is derived from an EMBL/GenBank/DDBJ whole genome shotgun (WGS) entry which is preliminary data.</text>
</comment>
<sequence length="137" mass="15104">MIADESDGKPVLGSSDTAGSIAKKLGVRVPDDVEVDEQGIVKADFHGMSVSPMPIDNLPRHRRPPEFGGTGKDPIWGLHTIHLGTLDLKYVPDPNNPSHGFIAPAKDMEYTHYEQCIYDTRDIWCPITKEGLDDEHA</sequence>
<name>A0ABX4W7B2_VIBDI</name>
<dbReference type="EMBL" id="POSM01000026">
    <property type="protein sequence ID" value="PNH99634.1"/>
    <property type="molecule type" value="Genomic_DNA"/>
</dbReference>
<accession>A0ABX4W7B2</accession>
<feature type="region of interest" description="Disordered" evidence="1">
    <location>
        <begin position="52"/>
        <end position="71"/>
    </location>
</feature>
<proteinExistence type="predicted"/>
<reference evidence="2 3" key="1">
    <citation type="submission" date="2018-01" db="EMBL/GenBank/DDBJ databases">
        <title>Draft genome sequences of six Vibrio diazotrophicus strains isolated from deep-sea sediments of the Baltic Sea.</title>
        <authorList>
            <person name="Castillo D."/>
            <person name="Vandieken V."/>
            <person name="Chiang O."/>
            <person name="Middelboe M."/>
        </authorList>
    </citation>
    <scope>NUCLEOTIDE SEQUENCE [LARGE SCALE GENOMIC DNA]</scope>
    <source>
        <strain evidence="2 3">65.10M</strain>
    </source>
</reference>
<protein>
    <submittedName>
        <fullName evidence="2">Uncharacterized protein</fullName>
    </submittedName>
</protein>
<keyword evidence="3" id="KW-1185">Reference proteome</keyword>
<evidence type="ECO:0000313" key="2">
    <source>
        <dbReference type="EMBL" id="PNH99634.1"/>
    </source>
</evidence>
<evidence type="ECO:0000256" key="1">
    <source>
        <dbReference type="SAM" id="MobiDB-lite"/>
    </source>
</evidence>
<organism evidence="2 3">
    <name type="scientific">Vibrio diazotrophicus</name>
    <dbReference type="NCBI Taxonomy" id="685"/>
    <lineage>
        <taxon>Bacteria</taxon>
        <taxon>Pseudomonadati</taxon>
        <taxon>Pseudomonadota</taxon>
        <taxon>Gammaproteobacteria</taxon>
        <taxon>Vibrionales</taxon>
        <taxon>Vibrionaceae</taxon>
        <taxon>Vibrio</taxon>
    </lineage>
</organism>
<dbReference type="Proteomes" id="UP000236547">
    <property type="component" value="Unassembled WGS sequence"/>
</dbReference>
<evidence type="ECO:0000313" key="3">
    <source>
        <dbReference type="Proteomes" id="UP000236547"/>
    </source>
</evidence>
<gene>
    <name evidence="2" type="ORF">C1O25_16260</name>
</gene>